<dbReference type="Pfam" id="PF13577">
    <property type="entry name" value="SnoaL_4"/>
    <property type="match status" value="1"/>
</dbReference>
<reference evidence="2 3" key="1">
    <citation type="submission" date="2020-03" db="EMBL/GenBank/DDBJ databases">
        <title>Cyclobacterium plantarum sp. nov., a marine bacterium isolated from a coastal-marine wetland.</title>
        <authorList>
            <person name="Sanchez-Porro C."/>
            <person name="Ventosa A."/>
            <person name="Amoozegar M."/>
        </authorList>
    </citation>
    <scope>NUCLEOTIDE SEQUENCE [LARGE SCALE GENOMIC DNA]</scope>
    <source>
        <strain evidence="2 3">GBPx2</strain>
    </source>
</reference>
<evidence type="ECO:0000313" key="2">
    <source>
        <dbReference type="EMBL" id="NHE58621.1"/>
    </source>
</evidence>
<dbReference type="EMBL" id="JAANYN010000008">
    <property type="protein sequence ID" value="NHE58621.1"/>
    <property type="molecule type" value="Genomic_DNA"/>
</dbReference>
<dbReference type="SUPFAM" id="SSF54427">
    <property type="entry name" value="NTF2-like"/>
    <property type="match status" value="1"/>
</dbReference>
<feature type="domain" description="SnoaL-like" evidence="1">
    <location>
        <begin position="6"/>
        <end position="131"/>
    </location>
</feature>
<name>A0ABX0HEM3_9BACT</name>
<dbReference type="InterPro" id="IPR037401">
    <property type="entry name" value="SnoaL-like"/>
</dbReference>
<dbReference type="Gene3D" id="3.10.450.50">
    <property type="match status" value="1"/>
</dbReference>
<evidence type="ECO:0000259" key="1">
    <source>
        <dbReference type="Pfam" id="PF13577"/>
    </source>
</evidence>
<organism evidence="2 3">
    <name type="scientific">Cyclobacterium plantarum</name>
    <dbReference type="NCBI Taxonomy" id="2716263"/>
    <lineage>
        <taxon>Bacteria</taxon>
        <taxon>Pseudomonadati</taxon>
        <taxon>Bacteroidota</taxon>
        <taxon>Cytophagia</taxon>
        <taxon>Cytophagales</taxon>
        <taxon>Cyclobacteriaceae</taxon>
        <taxon>Cyclobacterium</taxon>
    </lineage>
</organism>
<comment type="caution">
    <text evidence="2">The sequence shown here is derived from an EMBL/GenBank/DDBJ whole genome shotgun (WGS) entry which is preliminary data.</text>
</comment>
<dbReference type="Proteomes" id="UP000649799">
    <property type="component" value="Unassembled WGS sequence"/>
</dbReference>
<keyword evidence="3" id="KW-1185">Reference proteome</keyword>
<proteinExistence type="predicted"/>
<protein>
    <submittedName>
        <fullName evidence="2">SnoaL-like domain-containing protein</fullName>
    </submittedName>
</protein>
<dbReference type="InterPro" id="IPR032710">
    <property type="entry name" value="NTF2-like_dom_sf"/>
</dbReference>
<evidence type="ECO:0000313" key="3">
    <source>
        <dbReference type="Proteomes" id="UP000649799"/>
    </source>
</evidence>
<accession>A0ABX0HEM3</accession>
<sequence length="150" mass="16992">MNMNTADLLEIQNLIATYTIATDNKDVAGFMNCWVGPEEFEGYDSGAFGHLKTWEELRDFEAHHVGEGGDANGKRHQATNIIIQPLSETEVSVTHDMIVLEVAAIPMVIATGRYNNSKVVKTDKGWKFKWRKLDIDSGFFKLMEQWQQQA</sequence>
<dbReference type="RefSeq" id="WP_166149187.1">
    <property type="nucleotide sequence ID" value="NZ_JAANYN010000008.1"/>
</dbReference>
<gene>
    <name evidence="2" type="ORF">G9Q97_17565</name>
</gene>